<feature type="domain" description="Aminoglycoside phosphotransferase" evidence="1">
    <location>
        <begin position="22"/>
        <end position="227"/>
    </location>
</feature>
<dbReference type="SUPFAM" id="SSF56112">
    <property type="entry name" value="Protein kinase-like (PK-like)"/>
    <property type="match status" value="1"/>
</dbReference>
<dbReference type="Proteomes" id="UP000791080">
    <property type="component" value="Unassembled WGS sequence"/>
</dbReference>
<name>A0ABT1JCJ4_ACTCY</name>
<sequence length="276" mass="30339">MSTTDATLIRDGMNVLYRLAGGVVARIGPAGSHLVAERHLRASRWLADRGVPVVRTVDGVEQPTSVGGRPVTWWVRLPEHRPATPAELGATLRRLHRLDLPEAGVFPTVDPLEGLRAALDGETLLAEGDRDLLRDLADRLRVEYRALAPHLPLRLIHGHPWQGNVVVPLGGGDPVLLDLDQMGVGPPEWDLVSLAVDHTDFARITDAEYRAFVAAYGGDDMTTWSGYRILATIRELRWATFVLGKARASPEAAAEARHRVACLTGKVERPWTWSTF</sequence>
<dbReference type="InterPro" id="IPR011009">
    <property type="entry name" value="Kinase-like_dom_sf"/>
</dbReference>
<evidence type="ECO:0000259" key="1">
    <source>
        <dbReference type="Pfam" id="PF01636"/>
    </source>
</evidence>
<dbReference type="RefSeq" id="WP_245588975.1">
    <property type="nucleotide sequence ID" value="NZ_AUBJ02000001.1"/>
</dbReference>
<dbReference type="EMBL" id="AUBJ02000001">
    <property type="protein sequence ID" value="MCP2330207.1"/>
    <property type="molecule type" value="Genomic_DNA"/>
</dbReference>
<dbReference type="Pfam" id="PF01636">
    <property type="entry name" value="APH"/>
    <property type="match status" value="1"/>
</dbReference>
<organism evidence="2 3">
    <name type="scientific">Actinoalloteichus caeruleus DSM 43889</name>
    <dbReference type="NCBI Taxonomy" id="1120930"/>
    <lineage>
        <taxon>Bacteria</taxon>
        <taxon>Bacillati</taxon>
        <taxon>Actinomycetota</taxon>
        <taxon>Actinomycetes</taxon>
        <taxon>Pseudonocardiales</taxon>
        <taxon>Pseudonocardiaceae</taxon>
        <taxon>Actinoalloteichus</taxon>
        <taxon>Actinoalloteichus cyanogriseus</taxon>
    </lineage>
</organism>
<accession>A0ABT1JCJ4</accession>
<reference evidence="2 3" key="1">
    <citation type="submission" date="2013-07" db="EMBL/GenBank/DDBJ databases">
        <authorList>
            <consortium name="DOE Joint Genome Institute"/>
            <person name="Reeve W."/>
            <person name="Huntemann M."/>
            <person name="Han J."/>
            <person name="Chen A."/>
            <person name="Kyrpides N."/>
            <person name="Mavromatis K."/>
            <person name="Markowitz V."/>
            <person name="Palaniappan K."/>
            <person name="Ivanova N."/>
            <person name="Schaumberg A."/>
            <person name="Pati A."/>
            <person name="Liolios K."/>
            <person name="Nordberg H.P."/>
            <person name="Cantor M.N."/>
            <person name="Hua S.X."/>
            <person name="Woyke T."/>
        </authorList>
    </citation>
    <scope>NUCLEOTIDE SEQUENCE [LARGE SCALE GENOMIC DNA]</scope>
    <source>
        <strain evidence="2 3">DSM 43889</strain>
    </source>
</reference>
<reference evidence="2 3" key="2">
    <citation type="submission" date="2022-06" db="EMBL/GenBank/DDBJ databases">
        <title>Genomic Encyclopedia of Type Strains, Phase I: the one thousand microbial genomes (KMG-I) project.</title>
        <authorList>
            <person name="Kyrpides N."/>
        </authorList>
    </citation>
    <scope>NUCLEOTIDE SEQUENCE [LARGE SCALE GENOMIC DNA]</scope>
    <source>
        <strain evidence="2 3">DSM 43889</strain>
    </source>
</reference>
<protein>
    <submittedName>
        <fullName evidence="2">Phosphotransferase enzyme family protein</fullName>
    </submittedName>
</protein>
<proteinExistence type="predicted"/>
<dbReference type="InterPro" id="IPR002575">
    <property type="entry name" value="Aminoglycoside_PTrfase"/>
</dbReference>
<evidence type="ECO:0000313" key="3">
    <source>
        <dbReference type="Proteomes" id="UP000791080"/>
    </source>
</evidence>
<keyword evidence="3" id="KW-1185">Reference proteome</keyword>
<comment type="caution">
    <text evidence="2">The sequence shown here is derived from an EMBL/GenBank/DDBJ whole genome shotgun (WGS) entry which is preliminary data.</text>
</comment>
<gene>
    <name evidence="2" type="ORF">G443_000477</name>
</gene>
<evidence type="ECO:0000313" key="2">
    <source>
        <dbReference type="EMBL" id="MCP2330207.1"/>
    </source>
</evidence>
<dbReference type="Gene3D" id="3.90.1200.10">
    <property type="match status" value="1"/>
</dbReference>